<name>A0A8J9VBJ2_BRALA</name>
<evidence type="ECO:0000313" key="3">
    <source>
        <dbReference type="Proteomes" id="UP000838412"/>
    </source>
</evidence>
<gene>
    <name evidence="2" type="primary">Hypp482</name>
    <name evidence="2" type="ORF">BLAG_LOCUS1674</name>
</gene>
<accession>A0A8J9VBJ2</accession>
<proteinExistence type="predicted"/>
<keyword evidence="3" id="KW-1185">Reference proteome</keyword>
<feature type="signal peptide" evidence="1">
    <location>
        <begin position="1"/>
        <end position="21"/>
    </location>
</feature>
<organism evidence="2 3">
    <name type="scientific">Branchiostoma lanceolatum</name>
    <name type="common">Common lancelet</name>
    <name type="synonym">Amphioxus lanceolatum</name>
    <dbReference type="NCBI Taxonomy" id="7740"/>
    <lineage>
        <taxon>Eukaryota</taxon>
        <taxon>Metazoa</taxon>
        <taxon>Chordata</taxon>
        <taxon>Cephalochordata</taxon>
        <taxon>Leptocardii</taxon>
        <taxon>Amphioxiformes</taxon>
        <taxon>Branchiostomatidae</taxon>
        <taxon>Branchiostoma</taxon>
    </lineage>
</organism>
<protein>
    <submittedName>
        <fullName evidence="2">Hypp482 protein</fullName>
    </submittedName>
</protein>
<dbReference type="Proteomes" id="UP000838412">
    <property type="component" value="Chromosome 1"/>
</dbReference>
<evidence type="ECO:0000313" key="2">
    <source>
        <dbReference type="EMBL" id="CAH1232647.1"/>
    </source>
</evidence>
<reference evidence="2" key="1">
    <citation type="submission" date="2022-01" db="EMBL/GenBank/DDBJ databases">
        <authorList>
            <person name="Braso-Vives M."/>
        </authorList>
    </citation>
    <scope>NUCLEOTIDE SEQUENCE</scope>
</reference>
<dbReference type="OrthoDB" id="9998510at2759"/>
<sequence>MAVLEFTTITSVLLLVTLCQGAPTEVQQGTAYYNFYDELAQSICTAAAEGPSFVFAIRRDCRADAPTCDDICTSRTDAMRATVYNQGSTSACFDAVHVYKNRPVLAANPEVQTDAAEVGLATYRYFSAGCSANYCGPNYCCCLVR</sequence>
<dbReference type="EMBL" id="OV696686">
    <property type="protein sequence ID" value="CAH1232647.1"/>
    <property type="molecule type" value="Genomic_DNA"/>
</dbReference>
<evidence type="ECO:0000256" key="1">
    <source>
        <dbReference type="SAM" id="SignalP"/>
    </source>
</evidence>
<feature type="chain" id="PRO_5035423558" evidence="1">
    <location>
        <begin position="22"/>
        <end position="145"/>
    </location>
</feature>
<keyword evidence="1" id="KW-0732">Signal</keyword>
<dbReference type="AlphaFoldDB" id="A0A8J9VBJ2"/>